<sequence length="75" mass="7523">MSSLESAGAAASFLICKSLDAFQAPHGCKGGCKLDAAWLRMTEALHTCSPSSSHVASMLGTVGGICHVGMALGKG</sequence>
<evidence type="ECO:0000313" key="1">
    <source>
        <dbReference type="EMBL" id="MQL83094.1"/>
    </source>
</evidence>
<dbReference type="AlphaFoldDB" id="A0A843UML5"/>
<name>A0A843UML5_COLES</name>
<dbReference type="EMBL" id="NMUH01000674">
    <property type="protein sequence ID" value="MQL83094.1"/>
    <property type="molecule type" value="Genomic_DNA"/>
</dbReference>
<reference evidence="1" key="1">
    <citation type="submission" date="2017-07" db="EMBL/GenBank/DDBJ databases">
        <title>Taro Niue Genome Assembly and Annotation.</title>
        <authorList>
            <person name="Atibalentja N."/>
            <person name="Keating K."/>
            <person name="Fields C.J."/>
        </authorList>
    </citation>
    <scope>NUCLEOTIDE SEQUENCE</scope>
    <source>
        <strain evidence="1">Niue_2</strain>
        <tissue evidence="1">Leaf</tissue>
    </source>
</reference>
<dbReference type="Proteomes" id="UP000652761">
    <property type="component" value="Unassembled WGS sequence"/>
</dbReference>
<comment type="caution">
    <text evidence="1">The sequence shown here is derived from an EMBL/GenBank/DDBJ whole genome shotgun (WGS) entry which is preliminary data.</text>
</comment>
<proteinExistence type="predicted"/>
<gene>
    <name evidence="1" type="ORF">Taro_015584</name>
</gene>
<evidence type="ECO:0000313" key="2">
    <source>
        <dbReference type="Proteomes" id="UP000652761"/>
    </source>
</evidence>
<accession>A0A843UML5</accession>
<keyword evidence="2" id="KW-1185">Reference proteome</keyword>
<organism evidence="1 2">
    <name type="scientific">Colocasia esculenta</name>
    <name type="common">Wild taro</name>
    <name type="synonym">Arum esculentum</name>
    <dbReference type="NCBI Taxonomy" id="4460"/>
    <lineage>
        <taxon>Eukaryota</taxon>
        <taxon>Viridiplantae</taxon>
        <taxon>Streptophyta</taxon>
        <taxon>Embryophyta</taxon>
        <taxon>Tracheophyta</taxon>
        <taxon>Spermatophyta</taxon>
        <taxon>Magnoliopsida</taxon>
        <taxon>Liliopsida</taxon>
        <taxon>Araceae</taxon>
        <taxon>Aroideae</taxon>
        <taxon>Colocasieae</taxon>
        <taxon>Colocasia</taxon>
    </lineage>
</organism>
<protein>
    <submittedName>
        <fullName evidence="1">Uncharacterized protein</fullName>
    </submittedName>
</protein>